<name>A0ABD1F6Q6_HYPHA</name>
<dbReference type="EMBL" id="JBDJPC010000002">
    <property type="protein sequence ID" value="KAL1513270.1"/>
    <property type="molecule type" value="Genomic_DNA"/>
</dbReference>
<gene>
    <name evidence="1" type="ORF">ABEB36_002699</name>
</gene>
<reference evidence="1 2" key="1">
    <citation type="submission" date="2024-05" db="EMBL/GenBank/DDBJ databases">
        <title>Genetic variation in Jamaican populations of the coffee berry borer (Hypothenemus hampei).</title>
        <authorList>
            <person name="Errbii M."/>
            <person name="Myrie A."/>
        </authorList>
    </citation>
    <scope>NUCLEOTIDE SEQUENCE [LARGE SCALE GENOMIC DNA]</scope>
    <source>
        <strain evidence="1">JA-Hopewell-2020-01-JO</strain>
        <tissue evidence="1">Whole body</tissue>
    </source>
</reference>
<evidence type="ECO:0008006" key="3">
    <source>
        <dbReference type="Google" id="ProtNLM"/>
    </source>
</evidence>
<sequence length="356" mass="41533">MLKINTTILHKTYLHNSCIINAQPANVMRKIMGQTKKKKFYESNQNPVLPIISNNFGKSPIETKITGNSRRSNMLNKIFMKHVTDIMATGEYSSEISGLGIEINKVKVSPDYKFLNVYWMGSDASKYDEIEKLLKKNAGYLRHELATLRVIGNIPNIVFVKDKSYDKVAQVQERLAIADFGEDYEPRSISEEYKTEFELLAVLDHATKNKVEEFELTSSHEIANEYISELPPMPQNVLGLDHARIMKKIKKGINTSRATHRTIKPTEWAEWSEFKNSQLTNEDPVKFSNSQEQRKAFKNFLKQRQLLRCNNIDVDKNWTFDREYTKEILRERYEKSMQFEEALEEEDYITEESEHL</sequence>
<comment type="caution">
    <text evidence="1">The sequence shown here is derived from an EMBL/GenBank/DDBJ whole genome shotgun (WGS) entry which is preliminary data.</text>
</comment>
<dbReference type="InterPro" id="IPR015946">
    <property type="entry name" value="KH_dom-like_a/b"/>
</dbReference>
<proteinExistence type="predicted"/>
<dbReference type="SUPFAM" id="SSF89919">
    <property type="entry name" value="Ribosome-binding factor A, RbfA"/>
    <property type="match status" value="1"/>
</dbReference>
<dbReference type="Proteomes" id="UP001566132">
    <property type="component" value="Unassembled WGS sequence"/>
</dbReference>
<dbReference type="Pfam" id="PF02033">
    <property type="entry name" value="RBFA"/>
    <property type="match status" value="1"/>
</dbReference>
<dbReference type="InterPro" id="IPR039212">
    <property type="entry name" value="RBFA_mitochondrial"/>
</dbReference>
<accession>A0ABD1F6Q6</accession>
<evidence type="ECO:0000313" key="2">
    <source>
        <dbReference type="Proteomes" id="UP001566132"/>
    </source>
</evidence>
<dbReference type="PANTHER" id="PTHR14725">
    <property type="entry name" value="RIBOSOME-BINDING FACTOR A, MITOCHONDRIAL-RELATED"/>
    <property type="match status" value="1"/>
</dbReference>
<keyword evidence="2" id="KW-1185">Reference proteome</keyword>
<dbReference type="InterPro" id="IPR023799">
    <property type="entry name" value="RbfA_dom_sf"/>
</dbReference>
<protein>
    <recommendedName>
        <fullName evidence="3">Ribosome-binding factor A, mitochondrial</fullName>
    </recommendedName>
</protein>
<dbReference type="AlphaFoldDB" id="A0ABD1F6Q6"/>
<dbReference type="InterPro" id="IPR000238">
    <property type="entry name" value="RbfA"/>
</dbReference>
<evidence type="ECO:0000313" key="1">
    <source>
        <dbReference type="EMBL" id="KAL1513270.1"/>
    </source>
</evidence>
<organism evidence="1 2">
    <name type="scientific">Hypothenemus hampei</name>
    <name type="common">Coffee berry borer</name>
    <dbReference type="NCBI Taxonomy" id="57062"/>
    <lineage>
        <taxon>Eukaryota</taxon>
        <taxon>Metazoa</taxon>
        <taxon>Ecdysozoa</taxon>
        <taxon>Arthropoda</taxon>
        <taxon>Hexapoda</taxon>
        <taxon>Insecta</taxon>
        <taxon>Pterygota</taxon>
        <taxon>Neoptera</taxon>
        <taxon>Endopterygota</taxon>
        <taxon>Coleoptera</taxon>
        <taxon>Polyphaga</taxon>
        <taxon>Cucujiformia</taxon>
        <taxon>Curculionidae</taxon>
        <taxon>Scolytinae</taxon>
        <taxon>Hypothenemus</taxon>
    </lineage>
</organism>
<dbReference type="Gene3D" id="3.30.300.20">
    <property type="match status" value="1"/>
</dbReference>
<dbReference type="PANTHER" id="PTHR14725:SF0">
    <property type="entry name" value="RIBOSOME-BINDING FACTOR A, MITOCHONDRIAL-RELATED"/>
    <property type="match status" value="1"/>
</dbReference>